<dbReference type="RefSeq" id="XP_002904286.1">
    <property type="nucleotide sequence ID" value="XM_002904240.1"/>
</dbReference>
<keyword evidence="2" id="KW-1185">Reference proteome</keyword>
<dbReference type="GeneID" id="9472796"/>
<dbReference type="KEGG" id="pif:PITG_08109"/>
<evidence type="ECO:0000313" key="2">
    <source>
        <dbReference type="Proteomes" id="UP000006643"/>
    </source>
</evidence>
<dbReference type="VEuPathDB" id="FungiDB:PITG_08109"/>
<gene>
    <name evidence="1" type="ORF">PITG_08109</name>
</gene>
<dbReference type="InParanoid" id="D0N9H6"/>
<name>D0N9H6_PHYIT</name>
<dbReference type="HOGENOM" id="CLU_3407163_0_0_1"/>
<protein>
    <submittedName>
        <fullName evidence="1">Uncharacterized protein</fullName>
    </submittedName>
</protein>
<dbReference type="AlphaFoldDB" id="D0N9H6"/>
<evidence type="ECO:0000313" key="1">
    <source>
        <dbReference type="EMBL" id="EEY54464.1"/>
    </source>
</evidence>
<organism evidence="1 2">
    <name type="scientific">Phytophthora infestans (strain T30-4)</name>
    <name type="common">Potato late blight agent</name>
    <dbReference type="NCBI Taxonomy" id="403677"/>
    <lineage>
        <taxon>Eukaryota</taxon>
        <taxon>Sar</taxon>
        <taxon>Stramenopiles</taxon>
        <taxon>Oomycota</taxon>
        <taxon>Peronosporomycetes</taxon>
        <taxon>Peronosporales</taxon>
        <taxon>Peronosporaceae</taxon>
        <taxon>Phytophthora</taxon>
    </lineage>
</organism>
<sequence length="30" mass="3466">MSKLAFIIVFVMLATTAVRGMRLGARRRHY</sequence>
<dbReference type="EMBL" id="DS028129">
    <property type="protein sequence ID" value="EEY54464.1"/>
    <property type="molecule type" value="Genomic_DNA"/>
</dbReference>
<proteinExistence type="predicted"/>
<accession>D0N9H6</accession>
<reference evidence="2" key="1">
    <citation type="journal article" date="2009" name="Nature">
        <title>Genome sequence and analysis of the Irish potato famine pathogen Phytophthora infestans.</title>
        <authorList>
            <consortium name="The Broad Institute Genome Sequencing Platform"/>
            <person name="Haas B.J."/>
            <person name="Kamoun S."/>
            <person name="Zody M.C."/>
            <person name="Jiang R.H."/>
            <person name="Handsaker R.E."/>
            <person name="Cano L.M."/>
            <person name="Grabherr M."/>
            <person name="Kodira C.D."/>
            <person name="Raffaele S."/>
            <person name="Torto-Alalibo T."/>
            <person name="Bozkurt T.O."/>
            <person name="Ah-Fong A.M."/>
            <person name="Alvarado L."/>
            <person name="Anderson V.L."/>
            <person name="Armstrong M.R."/>
            <person name="Avrova A."/>
            <person name="Baxter L."/>
            <person name="Beynon J."/>
            <person name="Boevink P.C."/>
            <person name="Bollmann S.R."/>
            <person name="Bos J.I."/>
            <person name="Bulone V."/>
            <person name="Cai G."/>
            <person name="Cakir C."/>
            <person name="Carrington J.C."/>
            <person name="Chawner M."/>
            <person name="Conti L."/>
            <person name="Costanzo S."/>
            <person name="Ewan R."/>
            <person name="Fahlgren N."/>
            <person name="Fischbach M.A."/>
            <person name="Fugelstad J."/>
            <person name="Gilroy E.M."/>
            <person name="Gnerre S."/>
            <person name="Green P.J."/>
            <person name="Grenville-Briggs L.J."/>
            <person name="Griffith J."/>
            <person name="Grunwald N.J."/>
            <person name="Horn K."/>
            <person name="Horner N.R."/>
            <person name="Hu C.H."/>
            <person name="Huitema E."/>
            <person name="Jeong D.H."/>
            <person name="Jones A.M."/>
            <person name="Jones J.D."/>
            <person name="Jones R.W."/>
            <person name="Karlsson E.K."/>
            <person name="Kunjeti S.G."/>
            <person name="Lamour K."/>
            <person name="Liu Z."/>
            <person name="Ma L."/>
            <person name="Maclean D."/>
            <person name="Chibucos M.C."/>
            <person name="McDonald H."/>
            <person name="McWalters J."/>
            <person name="Meijer H.J."/>
            <person name="Morgan W."/>
            <person name="Morris P.F."/>
            <person name="Munro C.A."/>
            <person name="O'Neill K."/>
            <person name="Ospina-Giraldo M."/>
            <person name="Pinzon A."/>
            <person name="Pritchard L."/>
            <person name="Ramsahoye B."/>
            <person name="Ren Q."/>
            <person name="Restrepo S."/>
            <person name="Roy S."/>
            <person name="Sadanandom A."/>
            <person name="Savidor A."/>
            <person name="Schornack S."/>
            <person name="Schwartz D.C."/>
            <person name="Schumann U.D."/>
            <person name="Schwessinger B."/>
            <person name="Seyer L."/>
            <person name="Sharpe T."/>
            <person name="Silvar C."/>
            <person name="Song J."/>
            <person name="Studholme D.J."/>
            <person name="Sykes S."/>
            <person name="Thines M."/>
            <person name="van de Vondervoort P.J."/>
            <person name="Phuntumart V."/>
            <person name="Wawra S."/>
            <person name="Weide R."/>
            <person name="Win J."/>
            <person name="Young C."/>
            <person name="Zhou S."/>
            <person name="Fry W."/>
            <person name="Meyers B.C."/>
            <person name="van West P."/>
            <person name="Ristaino J."/>
            <person name="Govers F."/>
            <person name="Birch P.R."/>
            <person name="Whisson S.C."/>
            <person name="Judelson H.S."/>
            <person name="Nusbaum C."/>
        </authorList>
    </citation>
    <scope>NUCLEOTIDE SEQUENCE [LARGE SCALE GENOMIC DNA]</scope>
    <source>
        <strain evidence="2">T30-4</strain>
    </source>
</reference>
<dbReference type="Proteomes" id="UP000006643">
    <property type="component" value="Unassembled WGS sequence"/>
</dbReference>